<evidence type="ECO:0000256" key="6">
    <source>
        <dbReference type="ARBA" id="ARBA00022840"/>
    </source>
</evidence>
<feature type="domain" description="Protein kinase" evidence="16">
    <location>
        <begin position="22"/>
        <end position="426"/>
    </location>
</feature>
<keyword evidence="8" id="KW-0652">Protein synthesis inhibitor</keyword>
<dbReference type="Pfam" id="PF00071">
    <property type="entry name" value="Ras"/>
    <property type="match status" value="1"/>
</dbReference>
<feature type="compositionally biased region" description="Acidic residues" evidence="14">
    <location>
        <begin position="105"/>
        <end position="122"/>
    </location>
</feature>
<dbReference type="InterPro" id="IPR011009">
    <property type="entry name" value="Kinase-like_dom_sf"/>
</dbReference>
<evidence type="ECO:0000256" key="13">
    <source>
        <dbReference type="PROSITE-ProRule" id="PRU10141"/>
    </source>
</evidence>
<dbReference type="SMART" id="SM00174">
    <property type="entry name" value="RHO"/>
    <property type="match status" value="1"/>
</dbReference>
<dbReference type="InterPro" id="IPR005225">
    <property type="entry name" value="Small_GTP-bd"/>
</dbReference>
<keyword evidence="15" id="KW-0812">Transmembrane</keyword>
<dbReference type="PROSITE" id="PS51419">
    <property type="entry name" value="RAB"/>
    <property type="match status" value="1"/>
</dbReference>
<dbReference type="GO" id="GO:0004694">
    <property type="term" value="F:eukaryotic translation initiation factor 2alpha kinase activity"/>
    <property type="evidence" value="ECO:0007669"/>
    <property type="project" value="TreeGrafter"/>
</dbReference>
<evidence type="ECO:0000259" key="16">
    <source>
        <dbReference type="PROSITE" id="PS50011"/>
    </source>
</evidence>
<evidence type="ECO:0000313" key="18">
    <source>
        <dbReference type="Proteomes" id="UP000008983"/>
    </source>
</evidence>
<feature type="binding site" evidence="13">
    <location>
        <position position="52"/>
    </location>
    <ligand>
        <name>ATP</name>
        <dbReference type="ChEBI" id="CHEBI:30616"/>
    </ligand>
</feature>
<evidence type="ECO:0000256" key="3">
    <source>
        <dbReference type="ARBA" id="ARBA00022679"/>
    </source>
</evidence>
<dbReference type="RefSeq" id="XP_004037005.1">
    <property type="nucleotide sequence ID" value="XM_004036957.1"/>
</dbReference>
<keyword evidence="15" id="KW-1133">Transmembrane helix</keyword>
<evidence type="ECO:0000256" key="12">
    <source>
        <dbReference type="ARBA" id="ARBA00048977"/>
    </source>
</evidence>
<comment type="similarity">
    <text evidence="10">Belongs to the protein kinase superfamily. Ser/Thr protein kinase family. GCN2 subfamily.</text>
</comment>
<protein>
    <recommendedName>
        <fullName evidence="1">non-specific serine/threonine protein kinase</fullName>
        <ecNumber evidence="1">2.7.11.1</ecNumber>
    </recommendedName>
</protein>
<dbReference type="SMART" id="SM00220">
    <property type="entry name" value="S_TKc"/>
    <property type="match status" value="1"/>
</dbReference>
<keyword evidence="6 13" id="KW-0067">ATP-binding</keyword>
<evidence type="ECO:0000256" key="2">
    <source>
        <dbReference type="ARBA" id="ARBA00022527"/>
    </source>
</evidence>
<comment type="catalytic activity">
    <reaction evidence="11">
        <text>L-threonyl-[protein] + ATP = O-phospho-L-threonyl-[protein] + ADP + H(+)</text>
        <dbReference type="Rhea" id="RHEA:46608"/>
        <dbReference type="Rhea" id="RHEA-COMP:11060"/>
        <dbReference type="Rhea" id="RHEA-COMP:11605"/>
        <dbReference type="ChEBI" id="CHEBI:15378"/>
        <dbReference type="ChEBI" id="CHEBI:30013"/>
        <dbReference type="ChEBI" id="CHEBI:30616"/>
        <dbReference type="ChEBI" id="CHEBI:61977"/>
        <dbReference type="ChEBI" id="CHEBI:456216"/>
        <dbReference type="EC" id="2.7.11.1"/>
    </reaction>
    <physiologicalReaction direction="left-to-right" evidence="11">
        <dbReference type="Rhea" id="RHEA:46609"/>
    </physiologicalReaction>
</comment>
<dbReference type="Pfam" id="PF00069">
    <property type="entry name" value="Pkinase"/>
    <property type="match status" value="2"/>
</dbReference>
<dbReference type="eggNOG" id="KOG1035">
    <property type="taxonomic scope" value="Eukaryota"/>
</dbReference>
<dbReference type="AlphaFoldDB" id="G0QP32"/>
<dbReference type="FunFam" id="3.40.50.300:FF:001129">
    <property type="entry name" value="ras-related protein Rab-44 isoform X2"/>
    <property type="match status" value="1"/>
</dbReference>
<dbReference type="NCBIfam" id="TIGR00231">
    <property type="entry name" value="small_GTP"/>
    <property type="match status" value="1"/>
</dbReference>
<dbReference type="PROSITE" id="PS50011">
    <property type="entry name" value="PROTEIN_KINASE_DOM"/>
    <property type="match status" value="1"/>
</dbReference>
<dbReference type="SMART" id="SM00173">
    <property type="entry name" value="RAS"/>
    <property type="match status" value="1"/>
</dbReference>
<dbReference type="SUPFAM" id="SSF56112">
    <property type="entry name" value="Protein kinase-like (PK-like)"/>
    <property type="match status" value="1"/>
</dbReference>
<proteinExistence type="inferred from homology"/>
<dbReference type="GO" id="GO:0003924">
    <property type="term" value="F:GTPase activity"/>
    <property type="evidence" value="ECO:0007669"/>
    <property type="project" value="InterPro"/>
</dbReference>
<dbReference type="SMART" id="SM00176">
    <property type="entry name" value="RAN"/>
    <property type="match status" value="1"/>
</dbReference>
<dbReference type="STRING" id="857967.G0QP32"/>
<evidence type="ECO:0000256" key="7">
    <source>
        <dbReference type="ARBA" id="ARBA00023134"/>
    </source>
</evidence>
<evidence type="ECO:0000256" key="14">
    <source>
        <dbReference type="SAM" id="MobiDB-lite"/>
    </source>
</evidence>
<dbReference type="PRINTS" id="PR00449">
    <property type="entry name" value="RASTRNSFRMNG"/>
</dbReference>
<evidence type="ECO:0000256" key="9">
    <source>
        <dbReference type="ARBA" id="ARBA00023288"/>
    </source>
</evidence>
<keyword evidence="15" id="KW-0472">Membrane</keyword>
<comment type="catalytic activity">
    <reaction evidence="12">
        <text>L-seryl-[protein] + ATP = O-phospho-L-seryl-[protein] + ADP + H(+)</text>
        <dbReference type="Rhea" id="RHEA:17989"/>
        <dbReference type="Rhea" id="RHEA-COMP:9863"/>
        <dbReference type="Rhea" id="RHEA-COMP:11604"/>
        <dbReference type="ChEBI" id="CHEBI:15378"/>
        <dbReference type="ChEBI" id="CHEBI:29999"/>
        <dbReference type="ChEBI" id="CHEBI:30616"/>
        <dbReference type="ChEBI" id="CHEBI:83421"/>
        <dbReference type="ChEBI" id="CHEBI:456216"/>
        <dbReference type="EC" id="2.7.11.1"/>
    </reaction>
    <physiologicalReaction direction="left-to-right" evidence="12">
        <dbReference type="Rhea" id="RHEA:17990"/>
    </physiologicalReaction>
</comment>
<dbReference type="PANTHER" id="PTHR11042">
    <property type="entry name" value="EUKARYOTIC TRANSLATION INITIATION FACTOR 2-ALPHA KINASE EIF2-ALPHA KINASE -RELATED"/>
    <property type="match status" value="1"/>
</dbReference>
<dbReference type="PROSITE" id="PS51421">
    <property type="entry name" value="RAS"/>
    <property type="match status" value="1"/>
</dbReference>
<dbReference type="InterPro" id="IPR001806">
    <property type="entry name" value="Small_GTPase"/>
</dbReference>
<dbReference type="SUPFAM" id="SSF52540">
    <property type="entry name" value="P-loop containing nucleoside triphosphate hydrolases"/>
    <property type="match status" value="1"/>
</dbReference>
<feature type="transmembrane region" description="Helical" evidence="15">
    <location>
        <begin position="755"/>
        <end position="773"/>
    </location>
</feature>
<dbReference type="Gene3D" id="3.30.200.20">
    <property type="entry name" value="Phosphorylase Kinase, domain 1"/>
    <property type="match status" value="1"/>
</dbReference>
<evidence type="ECO:0000256" key="11">
    <source>
        <dbReference type="ARBA" id="ARBA00048659"/>
    </source>
</evidence>
<dbReference type="PROSITE" id="PS51420">
    <property type="entry name" value="RHO"/>
    <property type="match status" value="1"/>
</dbReference>
<evidence type="ECO:0000256" key="8">
    <source>
        <dbReference type="ARBA" id="ARBA00023193"/>
    </source>
</evidence>
<dbReference type="GO" id="GO:0005634">
    <property type="term" value="C:nucleus"/>
    <property type="evidence" value="ECO:0007669"/>
    <property type="project" value="TreeGrafter"/>
</dbReference>
<dbReference type="PROSITE" id="PS00107">
    <property type="entry name" value="PROTEIN_KINASE_ATP"/>
    <property type="match status" value="1"/>
</dbReference>
<evidence type="ECO:0000256" key="5">
    <source>
        <dbReference type="ARBA" id="ARBA00022777"/>
    </source>
</evidence>
<dbReference type="OMA" id="ISKVHEH"/>
<dbReference type="GO" id="GO:0017148">
    <property type="term" value="P:negative regulation of translation"/>
    <property type="evidence" value="ECO:0007669"/>
    <property type="project" value="UniProtKB-KW"/>
</dbReference>
<dbReference type="InterPro" id="IPR027417">
    <property type="entry name" value="P-loop_NTPase"/>
</dbReference>
<dbReference type="InParanoid" id="G0QP32"/>
<dbReference type="Gene3D" id="3.40.50.300">
    <property type="entry name" value="P-loop containing nucleotide triphosphate hydrolases"/>
    <property type="match status" value="1"/>
</dbReference>
<accession>G0QP32</accession>
<keyword evidence="7" id="KW-0342">GTP-binding</keyword>
<evidence type="ECO:0000256" key="10">
    <source>
        <dbReference type="ARBA" id="ARBA00037982"/>
    </source>
</evidence>
<dbReference type="eggNOG" id="KOG0087">
    <property type="taxonomic scope" value="Eukaryota"/>
</dbReference>
<evidence type="ECO:0000256" key="4">
    <source>
        <dbReference type="ARBA" id="ARBA00022741"/>
    </source>
</evidence>
<dbReference type="InterPro" id="IPR008271">
    <property type="entry name" value="Ser/Thr_kinase_AS"/>
</dbReference>
<dbReference type="SMART" id="SM00175">
    <property type="entry name" value="RAB"/>
    <property type="match status" value="1"/>
</dbReference>
<dbReference type="GO" id="GO:0005525">
    <property type="term" value="F:GTP binding"/>
    <property type="evidence" value="ECO:0007669"/>
    <property type="project" value="UniProtKB-KW"/>
</dbReference>
<gene>
    <name evidence="17" type="ORF">IMG5_063600</name>
</gene>
<keyword evidence="9" id="KW-0449">Lipoprotein</keyword>
<keyword evidence="18" id="KW-1185">Reference proteome</keyword>
<dbReference type="InterPro" id="IPR050339">
    <property type="entry name" value="CC_SR_Kinase"/>
</dbReference>
<sequence>MKIFLKKLLQLKFQKKLLQAYFQPKSIIGGGGFGKVFMVQNKLDKLFYAVKKIKIDLQKKQKIIKKTLKEVGLLSRLQHNHIVRYYQAWIERADEQTLKELKGSDDEEDDDYDDEIEDESSSQEENNNKNSNSINNKIESSLPLCQYSDDDDSDCAFYFESQDSVQKAKNSNSILLNQESSEEEQEQSEIKTKKNNKIIILHIQMEYCSGNTIREVIDKYFKENEKNIENKIDKKHRKILVAQILEALKYLHEQKLIHRDLKPQNILLENGQIKLADFGLATKLSLDRILEKKELKKQTSNNNYNETNEIYTNKFKELTQGAGTETYTAPEQKYSKSYDTKADMYSLGLIIFEMWYPITTFAEKIHVFNKLKNFIEFPSDFQKKVGEDAEDIKTMITQLLDKNPSKRPSAKELLKKFDDKKFDEYISQITNPKNYEHVKLLNSLFNIHNVPGSKYSVESNMKHITQSPIYIMIQNKVQNIFSTHGAIEIDANPLVPLTENIYTYLKDQYWLDDTNQNRINYESEILRVSYEILNTYDVDKRFEYQMRISHSVIASTESNIDYLKFEIADQMWRNYIKAHKIKIKLVVLVGDTSVGKTNILKRYVRNQLPQNSAPTIGVEFATKTVQLKNGLIVRTQIWDTAGQERYRSIASAHYRRAVGALLVYDITKEKSFSSVTKWMEDLKYQADPDIIIMLIGNKLDLVEKNDSARKVSIEEAKNLAIENNMLFEETSAQTAQNVNEAFERLLQGMFFNLKYQINVYIYIYIYIIILYVYKYQYII</sequence>
<dbReference type="GO" id="GO:0005737">
    <property type="term" value="C:cytoplasm"/>
    <property type="evidence" value="ECO:0007669"/>
    <property type="project" value="TreeGrafter"/>
</dbReference>
<dbReference type="PROSITE" id="PS00108">
    <property type="entry name" value="PROTEIN_KINASE_ST"/>
    <property type="match status" value="1"/>
</dbReference>
<keyword evidence="3" id="KW-0808">Transferase</keyword>
<dbReference type="GO" id="GO:0005524">
    <property type="term" value="F:ATP binding"/>
    <property type="evidence" value="ECO:0007669"/>
    <property type="project" value="UniProtKB-UniRule"/>
</dbReference>
<evidence type="ECO:0000313" key="17">
    <source>
        <dbReference type="EMBL" id="EGR33019.1"/>
    </source>
</evidence>
<reference evidence="17 18" key="1">
    <citation type="submission" date="2011-07" db="EMBL/GenBank/DDBJ databases">
        <authorList>
            <person name="Coyne R."/>
            <person name="Brami D."/>
            <person name="Johnson J."/>
            <person name="Hostetler J."/>
            <person name="Hannick L."/>
            <person name="Clark T."/>
            <person name="Cassidy-Hanley D."/>
            <person name="Inman J."/>
        </authorList>
    </citation>
    <scope>NUCLEOTIDE SEQUENCE [LARGE SCALE GENOMIC DNA]</scope>
    <source>
        <strain evidence="17 18">G5</strain>
    </source>
</reference>
<dbReference type="GeneID" id="14909199"/>
<dbReference type="InterPro" id="IPR000719">
    <property type="entry name" value="Prot_kinase_dom"/>
</dbReference>
<evidence type="ECO:0000256" key="15">
    <source>
        <dbReference type="SAM" id="Phobius"/>
    </source>
</evidence>
<dbReference type="PANTHER" id="PTHR11042:SF160">
    <property type="entry name" value="EUKARYOTIC TRANSLATION INITIATION FACTOR 2-ALPHA KINASE 1"/>
    <property type="match status" value="1"/>
</dbReference>
<dbReference type="Gene3D" id="1.10.510.10">
    <property type="entry name" value="Transferase(Phosphotransferase) domain 1"/>
    <property type="match status" value="1"/>
</dbReference>
<name>G0QP32_ICHMU</name>
<keyword evidence="2" id="KW-0723">Serine/threonine-protein kinase</keyword>
<dbReference type="OrthoDB" id="6778822at2759"/>
<dbReference type="Proteomes" id="UP000008983">
    <property type="component" value="Unassembled WGS sequence"/>
</dbReference>
<feature type="compositionally biased region" description="Low complexity" evidence="14">
    <location>
        <begin position="123"/>
        <end position="135"/>
    </location>
</feature>
<dbReference type="EC" id="2.7.11.1" evidence="1"/>
<dbReference type="EMBL" id="GL983521">
    <property type="protein sequence ID" value="EGR33019.1"/>
    <property type="molecule type" value="Genomic_DNA"/>
</dbReference>
<organism evidence="17 18">
    <name type="scientific">Ichthyophthirius multifiliis</name>
    <name type="common">White spot disease agent</name>
    <name type="synonym">Ich</name>
    <dbReference type="NCBI Taxonomy" id="5932"/>
    <lineage>
        <taxon>Eukaryota</taxon>
        <taxon>Sar</taxon>
        <taxon>Alveolata</taxon>
        <taxon>Ciliophora</taxon>
        <taxon>Intramacronucleata</taxon>
        <taxon>Oligohymenophorea</taxon>
        <taxon>Hymenostomatida</taxon>
        <taxon>Ophryoglenina</taxon>
        <taxon>Ichthyophthirius</taxon>
    </lineage>
</organism>
<keyword evidence="4 13" id="KW-0547">Nucleotide-binding</keyword>
<dbReference type="InterPro" id="IPR017441">
    <property type="entry name" value="Protein_kinase_ATP_BS"/>
</dbReference>
<keyword evidence="5" id="KW-0418">Kinase</keyword>
<feature type="region of interest" description="Disordered" evidence="14">
    <location>
        <begin position="100"/>
        <end position="135"/>
    </location>
</feature>
<evidence type="ECO:0000256" key="1">
    <source>
        <dbReference type="ARBA" id="ARBA00012513"/>
    </source>
</evidence>